<dbReference type="Proteomes" id="UP001281614">
    <property type="component" value="Unassembled WGS sequence"/>
</dbReference>
<protein>
    <submittedName>
        <fullName evidence="2">Uncharacterized protein</fullName>
    </submittedName>
</protein>
<gene>
    <name evidence="2" type="ORF">CKAH01_03746</name>
</gene>
<dbReference type="AlphaFoldDB" id="A0AAD9YQD6"/>
<evidence type="ECO:0000313" key="2">
    <source>
        <dbReference type="EMBL" id="KAK2773286.1"/>
    </source>
</evidence>
<organism evidence="2 3">
    <name type="scientific">Colletotrichum kahawae</name>
    <name type="common">Coffee berry disease fungus</name>
    <dbReference type="NCBI Taxonomy" id="34407"/>
    <lineage>
        <taxon>Eukaryota</taxon>
        <taxon>Fungi</taxon>
        <taxon>Dikarya</taxon>
        <taxon>Ascomycota</taxon>
        <taxon>Pezizomycotina</taxon>
        <taxon>Sordariomycetes</taxon>
        <taxon>Hypocreomycetidae</taxon>
        <taxon>Glomerellales</taxon>
        <taxon>Glomerellaceae</taxon>
        <taxon>Colletotrichum</taxon>
        <taxon>Colletotrichum gloeosporioides species complex</taxon>
    </lineage>
</organism>
<feature type="transmembrane region" description="Helical" evidence="1">
    <location>
        <begin position="328"/>
        <end position="351"/>
    </location>
</feature>
<evidence type="ECO:0000313" key="3">
    <source>
        <dbReference type="Proteomes" id="UP001281614"/>
    </source>
</evidence>
<sequence>MQPPTDEEQRAFSHHFFDKEGEYRAFLKLYDSLSSNDFIIRLDQIGQTKPLSHFHVLDIALHLTRNIQSTLAQALTDLKSETDLKFVADHEIKHAVNLAVHCLLMVDSEARNRHATGYILGGTQPTLWIENTTFLNFVENTFPKEGKGAVAFHLSLEKQAVLKARKLKKRLGLRLVASDNLADHLLRDGNDLYVFHHVSFLKGQLEAFRGERSPLDTYEFAGSLSRGKLPPQLLVETLHSIQDVLFPSTDHRSADILEDLVRKEGFDEECTKYEGYCIFQEVPDTFQYQYWEKRMSALHEEVMKATTNRPTTKMESWFERQCSERNALIVALLALLITILNGFISIGLTTFQSWVAYMAWKHPRDPSLSPG</sequence>
<name>A0AAD9YQD6_COLKA</name>
<proteinExistence type="predicted"/>
<reference evidence="2" key="1">
    <citation type="submission" date="2023-02" db="EMBL/GenBank/DDBJ databases">
        <title>Colletotrichum kahawae CIFC_Que2 genome sequencing and assembly.</title>
        <authorList>
            <person name="Baroncelli R."/>
        </authorList>
    </citation>
    <scope>NUCLEOTIDE SEQUENCE</scope>
    <source>
        <strain evidence="2">CIFC_Que2</strain>
    </source>
</reference>
<keyword evidence="3" id="KW-1185">Reference proteome</keyword>
<dbReference type="EMBL" id="VYYT01000057">
    <property type="protein sequence ID" value="KAK2773286.1"/>
    <property type="molecule type" value="Genomic_DNA"/>
</dbReference>
<accession>A0AAD9YQD6</accession>
<evidence type="ECO:0000256" key="1">
    <source>
        <dbReference type="SAM" id="Phobius"/>
    </source>
</evidence>
<comment type="caution">
    <text evidence="2">The sequence shown here is derived from an EMBL/GenBank/DDBJ whole genome shotgun (WGS) entry which is preliminary data.</text>
</comment>
<keyword evidence="1" id="KW-1133">Transmembrane helix</keyword>
<keyword evidence="1" id="KW-0812">Transmembrane</keyword>
<keyword evidence="1" id="KW-0472">Membrane</keyword>